<dbReference type="AlphaFoldDB" id="A0A835XI80"/>
<comment type="catalytic activity">
    <reaction evidence="1">
        <text>[protein]-peptidylproline (omega=180) = [protein]-peptidylproline (omega=0)</text>
        <dbReference type="Rhea" id="RHEA:16237"/>
        <dbReference type="Rhea" id="RHEA-COMP:10747"/>
        <dbReference type="Rhea" id="RHEA-COMP:10748"/>
        <dbReference type="ChEBI" id="CHEBI:83833"/>
        <dbReference type="ChEBI" id="CHEBI:83834"/>
        <dbReference type="EC" id="5.2.1.8"/>
    </reaction>
</comment>
<dbReference type="PANTHER" id="PTHR47833">
    <property type="entry name" value="PHOTOSYNTHETIC NDH SUBUNIT OF LUMENAL LOCATION 4, CHLOROPLASTIC"/>
    <property type="match status" value="1"/>
</dbReference>
<accession>A0A835XI80</accession>
<evidence type="ECO:0000256" key="1">
    <source>
        <dbReference type="PROSITE-ProRule" id="PRU00277"/>
    </source>
</evidence>
<dbReference type="GO" id="GO:0003755">
    <property type="term" value="F:peptidyl-prolyl cis-trans isomerase activity"/>
    <property type="evidence" value="ECO:0007669"/>
    <property type="project" value="UniProtKB-KW"/>
</dbReference>
<keyword evidence="1" id="KW-0413">Isomerase</keyword>
<keyword evidence="4" id="KW-1185">Reference proteome</keyword>
<sequence length="165" mass="17594">MPRQPTRPSRSDRASATRVFAASGLQASGSGLQWRDLEAGSGPAPARGSTIRVHYRGRLDSGVVFDESYKRGRPFAFKVGAGVVIRGWDLGILGSEDIPPMREGGKRVLLIPPDLAYGEFGFGTVVPPGATLEFEVVLLPTDALALAGEWLAGRWKDATGFLDAV</sequence>
<keyword evidence="1" id="KW-0697">Rotamase</keyword>
<dbReference type="PROSITE" id="PS50059">
    <property type="entry name" value="FKBP_PPIASE"/>
    <property type="match status" value="1"/>
</dbReference>
<dbReference type="EC" id="5.2.1.8" evidence="1"/>
<reference evidence="3" key="1">
    <citation type="journal article" date="2020" name="bioRxiv">
        <title>Comparative genomics of Chlamydomonas.</title>
        <authorList>
            <person name="Craig R.J."/>
            <person name="Hasan A.R."/>
            <person name="Ness R.W."/>
            <person name="Keightley P.D."/>
        </authorList>
    </citation>
    <scope>NUCLEOTIDE SEQUENCE</scope>
    <source>
        <strain evidence="3">CCAP 11/70</strain>
    </source>
</reference>
<protein>
    <recommendedName>
        <fullName evidence="1">peptidylprolyl isomerase</fullName>
        <ecNumber evidence="1">5.2.1.8</ecNumber>
    </recommendedName>
</protein>
<dbReference type="InterPro" id="IPR046357">
    <property type="entry name" value="PPIase_dom_sf"/>
</dbReference>
<dbReference type="Pfam" id="PF00254">
    <property type="entry name" value="FKBP_C"/>
    <property type="match status" value="1"/>
</dbReference>
<name>A0A835XI80_9CHLO</name>
<dbReference type="Gene3D" id="3.10.50.40">
    <property type="match status" value="1"/>
</dbReference>
<dbReference type="PANTHER" id="PTHR47833:SF2">
    <property type="entry name" value="PEPTIDYLPROLYL ISOMERASE"/>
    <property type="match status" value="1"/>
</dbReference>
<proteinExistence type="predicted"/>
<dbReference type="GO" id="GO:0009507">
    <property type="term" value="C:chloroplast"/>
    <property type="evidence" value="ECO:0007669"/>
    <property type="project" value="InterPro"/>
</dbReference>
<comment type="caution">
    <text evidence="3">The sequence shown here is derived from an EMBL/GenBank/DDBJ whole genome shotgun (WGS) entry which is preliminary data.</text>
</comment>
<dbReference type="SUPFAM" id="SSF54534">
    <property type="entry name" value="FKBP-like"/>
    <property type="match status" value="1"/>
</dbReference>
<dbReference type="OrthoDB" id="1902587at2759"/>
<dbReference type="InterPro" id="IPR044183">
    <property type="entry name" value="PNSL4/FKBP13-like"/>
</dbReference>
<dbReference type="EMBL" id="JAEHOE010000163">
    <property type="protein sequence ID" value="KAG2483884.1"/>
    <property type="molecule type" value="Genomic_DNA"/>
</dbReference>
<dbReference type="InterPro" id="IPR001179">
    <property type="entry name" value="PPIase_FKBP_dom"/>
</dbReference>
<gene>
    <name evidence="3" type="ORF">HYH03_017278</name>
</gene>
<evidence type="ECO:0000313" key="3">
    <source>
        <dbReference type="EMBL" id="KAG2483884.1"/>
    </source>
</evidence>
<organism evidence="3 4">
    <name type="scientific">Edaphochlamys debaryana</name>
    <dbReference type="NCBI Taxonomy" id="47281"/>
    <lineage>
        <taxon>Eukaryota</taxon>
        <taxon>Viridiplantae</taxon>
        <taxon>Chlorophyta</taxon>
        <taxon>core chlorophytes</taxon>
        <taxon>Chlorophyceae</taxon>
        <taxon>CS clade</taxon>
        <taxon>Chlamydomonadales</taxon>
        <taxon>Chlamydomonadales incertae sedis</taxon>
        <taxon>Edaphochlamys</taxon>
    </lineage>
</organism>
<feature type="domain" description="PPIase FKBP-type" evidence="2">
    <location>
        <begin position="48"/>
        <end position="142"/>
    </location>
</feature>
<evidence type="ECO:0000259" key="2">
    <source>
        <dbReference type="PROSITE" id="PS50059"/>
    </source>
</evidence>
<evidence type="ECO:0000313" key="4">
    <source>
        <dbReference type="Proteomes" id="UP000612055"/>
    </source>
</evidence>
<dbReference type="Proteomes" id="UP000612055">
    <property type="component" value="Unassembled WGS sequence"/>
</dbReference>